<evidence type="ECO:0000313" key="3">
    <source>
        <dbReference type="Proteomes" id="UP001501576"/>
    </source>
</evidence>
<evidence type="ECO:0000313" key="2">
    <source>
        <dbReference type="EMBL" id="GAA0523113.1"/>
    </source>
</evidence>
<dbReference type="RefSeq" id="WP_346159573.1">
    <property type="nucleotide sequence ID" value="NZ_BAAABZ010000015.1"/>
</dbReference>
<protein>
    <submittedName>
        <fullName evidence="2">Uncharacterized protein</fullName>
    </submittedName>
</protein>
<evidence type="ECO:0000256" key="1">
    <source>
        <dbReference type="SAM" id="MobiDB-lite"/>
    </source>
</evidence>
<dbReference type="Proteomes" id="UP001501576">
    <property type="component" value="Unassembled WGS sequence"/>
</dbReference>
<keyword evidence="3" id="KW-1185">Reference proteome</keyword>
<gene>
    <name evidence="2" type="ORF">GCM10010390_26770</name>
</gene>
<dbReference type="EMBL" id="BAAABZ010000015">
    <property type="protein sequence ID" value="GAA0523113.1"/>
    <property type="molecule type" value="Genomic_DNA"/>
</dbReference>
<comment type="caution">
    <text evidence="2">The sequence shown here is derived from an EMBL/GenBank/DDBJ whole genome shotgun (WGS) entry which is preliminary data.</text>
</comment>
<reference evidence="2 3" key="1">
    <citation type="journal article" date="2019" name="Int. J. Syst. Evol. Microbiol.">
        <title>The Global Catalogue of Microorganisms (GCM) 10K type strain sequencing project: providing services to taxonomists for standard genome sequencing and annotation.</title>
        <authorList>
            <consortium name="The Broad Institute Genomics Platform"/>
            <consortium name="The Broad Institute Genome Sequencing Center for Infectious Disease"/>
            <person name="Wu L."/>
            <person name="Ma J."/>
        </authorList>
    </citation>
    <scope>NUCLEOTIDE SEQUENCE [LARGE SCALE GENOMIC DNA]</scope>
    <source>
        <strain evidence="2 3">JCM 5052</strain>
    </source>
</reference>
<proteinExistence type="predicted"/>
<feature type="region of interest" description="Disordered" evidence="1">
    <location>
        <begin position="1"/>
        <end position="20"/>
    </location>
</feature>
<accession>A0ABN1CPF6</accession>
<sequence length="75" mass="7825">MAIAPELAVVDTSTSPDASGTRLVRLTDSAHTRRGYATRRTTDPNPFLPQAIALPHTAAAALPERGEGECPVVTG</sequence>
<organism evidence="2 3">
    <name type="scientific">Streptomyces mordarskii</name>
    <dbReference type="NCBI Taxonomy" id="1226758"/>
    <lineage>
        <taxon>Bacteria</taxon>
        <taxon>Bacillati</taxon>
        <taxon>Actinomycetota</taxon>
        <taxon>Actinomycetes</taxon>
        <taxon>Kitasatosporales</taxon>
        <taxon>Streptomycetaceae</taxon>
        <taxon>Streptomyces</taxon>
    </lineage>
</organism>
<name>A0ABN1CPF6_9ACTN</name>